<comment type="caution">
    <text evidence="10">The sequence shown here is derived from an EMBL/GenBank/DDBJ whole genome shotgun (WGS) entry which is preliminary data.</text>
</comment>
<dbReference type="SUPFAM" id="SSF49464">
    <property type="entry name" value="Carboxypeptidase regulatory domain-like"/>
    <property type="match status" value="1"/>
</dbReference>
<dbReference type="InterPro" id="IPR036942">
    <property type="entry name" value="Beta-barrel_TonB_sf"/>
</dbReference>
<dbReference type="NCBIfam" id="TIGR04056">
    <property type="entry name" value="OMP_RagA_SusC"/>
    <property type="match status" value="1"/>
</dbReference>
<dbReference type="InterPro" id="IPR039426">
    <property type="entry name" value="TonB-dep_rcpt-like"/>
</dbReference>
<dbReference type="InterPro" id="IPR023997">
    <property type="entry name" value="TonB-dep_OMP_SusC/RagA_CS"/>
</dbReference>
<dbReference type="InterPro" id="IPR037066">
    <property type="entry name" value="Plug_dom_sf"/>
</dbReference>
<dbReference type="Pfam" id="PF07715">
    <property type="entry name" value="Plug"/>
    <property type="match status" value="1"/>
</dbReference>
<dbReference type="PROSITE" id="PS52016">
    <property type="entry name" value="TONB_DEPENDENT_REC_3"/>
    <property type="match status" value="1"/>
</dbReference>
<evidence type="ECO:0000313" key="11">
    <source>
        <dbReference type="Proteomes" id="UP000278351"/>
    </source>
</evidence>
<feature type="domain" description="TonB-dependent receptor plug" evidence="9">
    <location>
        <begin position="247"/>
        <end position="347"/>
    </location>
</feature>
<keyword evidence="2 7" id="KW-0813">Transport</keyword>
<keyword evidence="4 7" id="KW-0812">Transmembrane</keyword>
<keyword evidence="6 7" id="KW-0998">Cell outer membrane</keyword>
<dbReference type="Gene3D" id="2.40.170.20">
    <property type="entry name" value="TonB-dependent receptor, beta-barrel domain"/>
    <property type="match status" value="1"/>
</dbReference>
<keyword evidence="5 7" id="KW-0472">Membrane</keyword>
<comment type="similarity">
    <text evidence="7">Belongs to the TonB-dependent receptor family.</text>
</comment>
<dbReference type="InterPro" id="IPR012910">
    <property type="entry name" value="Plug_dom"/>
</dbReference>
<reference evidence="10 11" key="1">
    <citation type="submission" date="2018-11" db="EMBL/GenBank/DDBJ databases">
        <title>Chitinophaga lutea sp.nov., isolate from arsenic contaminated soil.</title>
        <authorList>
            <person name="Zong Y."/>
        </authorList>
    </citation>
    <scope>NUCLEOTIDE SEQUENCE [LARGE SCALE GENOMIC DNA]</scope>
    <source>
        <strain evidence="10 11">ZY74</strain>
    </source>
</reference>
<dbReference type="NCBIfam" id="TIGR04057">
    <property type="entry name" value="SusC_RagA_signa"/>
    <property type="match status" value="1"/>
</dbReference>
<dbReference type="GO" id="GO:0009279">
    <property type="term" value="C:cell outer membrane"/>
    <property type="evidence" value="ECO:0007669"/>
    <property type="project" value="UniProtKB-SubCell"/>
</dbReference>
<sequence length="1107" mass="122078">MNFLAFCKYAFYCLAHRAATKHLSTVRTLPATSRRPCLTTIVNAMKITTVFLFAVCMHVSAKTHSQTITFTGKEVPLSKVFAVVKQQTGYVFFYNKGILRDGANINVQAKDQPLETFLRTVLQGQQLDYSIEDKVIIISRKPMEVLPDMPPPVTVNGRITDDRGVPLPGVSVKVKGSPKGTTTNSDGVFSLSNVPDDAHLVISYIGFETREVAIKGQGAINLQLTPATKDIEGVTVVGYSSRNVKYLSSAVATVSREKLRDVTSNNLNSLLQGKASGVVVSAPTGDPVAGANIVIRGQGTLAAGISPLIVVDGNIGGTFNPNDVESVTILKDAAATGLYGSRAANGVIIVTTRQGKAGKTRIELNTVVGYNEANNGKFKLMNSQQLYDYQKTFTNRPDTVLKTDTDWQDIAFRRAMTQSYTLSASGGSEKTQFYVSGNYYKEEGTLLTNSKTSYNFRTNIIHKLTDKIKMTVLLNGDYVKNNNHHSSTLYGAYTYLPWDKPYNADGTPRFGSGTGWLGREQHNFVHSLQYNQSFNRGMTFNGDLNLDYAITKHITLSTYNRASIWNYKSTEYFDQRSKEGTADKGLLQHNTRFSNTLLSSNRLRYENNFGDHNLSVLGVVEAEKYYYDDNAISGRGLPAGMTAMSTATEAKTTPTGGRDEYSFTKWLAQADYNFNNRYFFLASFVRDISSKFGNNNPGGNFYQLGASWILSNEQFLSGHPVITFLKIRGSHGTVGNPPTANYQSLGLYVYDQSASYAGLAGSYPSQKANLDLTWEKIRVNNIGLDISLFKRIDLNVDVYDKQARSLLMLKPLPLTSGYANIMQNIGSMRNRGVEFTLNTRNLVGEFKWETSFNLALNRNKVTKLNGNDKFGSPGTNQPVGLGEDMDKWYMRIWAGVDPATGDPLWEKIITDASGKTYLTYTNSYNAATLQYTGTSSAPKFTGGFLNTFSYKGFTLSAFFNFVKGNQVFNSSRQFFDSDGLYDSYNQMVLAEGWSRWSKPGDIATHPKPLLGGNKAANEPSSRFLEDGSYIRLRNVTLGYNIPESLLQRLKIGTARVFLSGDNLWTGTNFSGMDPEVSFVTSGGATKGVSGTKYPISKKFLLGVNIGF</sequence>
<evidence type="ECO:0000313" key="10">
    <source>
        <dbReference type="EMBL" id="RPE07939.1"/>
    </source>
</evidence>
<evidence type="ECO:0000256" key="1">
    <source>
        <dbReference type="ARBA" id="ARBA00004571"/>
    </source>
</evidence>
<dbReference type="EMBL" id="RPDH01000002">
    <property type="protein sequence ID" value="RPE07939.1"/>
    <property type="molecule type" value="Genomic_DNA"/>
</dbReference>
<keyword evidence="3 7" id="KW-1134">Transmembrane beta strand</keyword>
<evidence type="ECO:0000256" key="4">
    <source>
        <dbReference type="ARBA" id="ARBA00022692"/>
    </source>
</evidence>
<protein>
    <submittedName>
        <fullName evidence="10">SusC/RagA family TonB-linked outer membrane protein</fullName>
    </submittedName>
</protein>
<dbReference type="Gene3D" id="2.60.40.1120">
    <property type="entry name" value="Carboxypeptidase-like, regulatory domain"/>
    <property type="match status" value="1"/>
</dbReference>
<evidence type="ECO:0000259" key="9">
    <source>
        <dbReference type="Pfam" id="PF07715"/>
    </source>
</evidence>
<proteinExistence type="inferred from homology"/>
<accession>A0A3N4PMS9</accession>
<name>A0A3N4PMS9_9BACT</name>
<comment type="subcellular location">
    <subcellularLocation>
        <location evidence="1 7">Cell outer membrane</location>
        <topology evidence="1 7">Multi-pass membrane protein</topology>
    </subcellularLocation>
</comment>
<keyword evidence="11" id="KW-1185">Reference proteome</keyword>
<dbReference type="Pfam" id="PF13715">
    <property type="entry name" value="CarbopepD_reg_2"/>
    <property type="match status" value="1"/>
</dbReference>
<feature type="domain" description="Secretin/TonB short N-terminal" evidence="8">
    <location>
        <begin position="90"/>
        <end position="141"/>
    </location>
</feature>
<evidence type="ECO:0000256" key="5">
    <source>
        <dbReference type="ARBA" id="ARBA00023136"/>
    </source>
</evidence>
<dbReference type="Gene3D" id="2.170.130.10">
    <property type="entry name" value="TonB-dependent receptor, plug domain"/>
    <property type="match status" value="1"/>
</dbReference>
<evidence type="ECO:0000256" key="7">
    <source>
        <dbReference type="PROSITE-ProRule" id="PRU01360"/>
    </source>
</evidence>
<dbReference type="AlphaFoldDB" id="A0A3N4PMS9"/>
<dbReference type="Proteomes" id="UP000278351">
    <property type="component" value="Unassembled WGS sequence"/>
</dbReference>
<gene>
    <name evidence="10" type="ORF">EGT74_12745</name>
</gene>
<dbReference type="InterPro" id="IPR023996">
    <property type="entry name" value="TonB-dep_OMP_SusC/RagA"/>
</dbReference>
<dbReference type="InterPro" id="IPR011662">
    <property type="entry name" value="Secretin/TonB_short_N"/>
</dbReference>
<dbReference type="Pfam" id="PF07660">
    <property type="entry name" value="STN"/>
    <property type="match status" value="1"/>
</dbReference>
<organism evidence="10 11">
    <name type="scientific">Chitinophaga lutea</name>
    <dbReference type="NCBI Taxonomy" id="2488634"/>
    <lineage>
        <taxon>Bacteria</taxon>
        <taxon>Pseudomonadati</taxon>
        <taxon>Bacteroidota</taxon>
        <taxon>Chitinophagia</taxon>
        <taxon>Chitinophagales</taxon>
        <taxon>Chitinophagaceae</taxon>
        <taxon>Chitinophaga</taxon>
    </lineage>
</organism>
<evidence type="ECO:0000259" key="8">
    <source>
        <dbReference type="Pfam" id="PF07660"/>
    </source>
</evidence>
<dbReference type="InterPro" id="IPR008969">
    <property type="entry name" value="CarboxyPept-like_regulatory"/>
</dbReference>
<evidence type="ECO:0000256" key="3">
    <source>
        <dbReference type="ARBA" id="ARBA00022452"/>
    </source>
</evidence>
<evidence type="ECO:0000256" key="6">
    <source>
        <dbReference type="ARBA" id="ARBA00023237"/>
    </source>
</evidence>
<dbReference type="SUPFAM" id="SSF56935">
    <property type="entry name" value="Porins"/>
    <property type="match status" value="1"/>
</dbReference>
<evidence type="ECO:0000256" key="2">
    <source>
        <dbReference type="ARBA" id="ARBA00022448"/>
    </source>
</evidence>